<organism evidence="1 2">
    <name type="scientific">Tropicimonas omnivorans</name>
    <dbReference type="NCBI Taxonomy" id="3075590"/>
    <lineage>
        <taxon>Bacteria</taxon>
        <taxon>Pseudomonadati</taxon>
        <taxon>Pseudomonadota</taxon>
        <taxon>Alphaproteobacteria</taxon>
        <taxon>Rhodobacterales</taxon>
        <taxon>Roseobacteraceae</taxon>
        <taxon>Tropicimonas</taxon>
    </lineage>
</organism>
<dbReference type="RefSeq" id="WP_311690900.1">
    <property type="nucleotide sequence ID" value="NZ_JAVRHL010000002.1"/>
</dbReference>
<accession>A0ABU3DGR6</accession>
<dbReference type="Proteomes" id="UP001265259">
    <property type="component" value="Unassembled WGS sequence"/>
</dbReference>
<evidence type="ECO:0000313" key="2">
    <source>
        <dbReference type="Proteomes" id="UP001265259"/>
    </source>
</evidence>
<evidence type="ECO:0000313" key="1">
    <source>
        <dbReference type="EMBL" id="MDT0682913.1"/>
    </source>
</evidence>
<dbReference type="EMBL" id="JAVRHL010000002">
    <property type="protein sequence ID" value="MDT0682913.1"/>
    <property type="molecule type" value="Genomic_DNA"/>
</dbReference>
<protein>
    <submittedName>
        <fullName evidence="1">Uncharacterized protein</fullName>
    </submittedName>
</protein>
<gene>
    <name evidence="1" type="ORF">RM543_09460</name>
</gene>
<keyword evidence="2" id="KW-1185">Reference proteome</keyword>
<reference evidence="1 2" key="1">
    <citation type="submission" date="2023-09" db="EMBL/GenBank/DDBJ databases">
        <authorList>
            <person name="Rey-Velasco X."/>
        </authorList>
    </citation>
    <scope>NUCLEOTIDE SEQUENCE [LARGE SCALE GENOMIC DNA]</scope>
    <source>
        <strain evidence="1 2">F158</strain>
    </source>
</reference>
<sequence>MGITEDIADGLAKDAIEAADRLGDDRVIDEVSRTLSNTSQTTQEAFLTAVRVRLAERRARGVLLSFLKDAPEAPKPD</sequence>
<comment type="caution">
    <text evidence="1">The sequence shown here is derived from an EMBL/GenBank/DDBJ whole genome shotgun (WGS) entry which is preliminary data.</text>
</comment>
<proteinExistence type="predicted"/>
<name>A0ABU3DGR6_9RHOB</name>